<dbReference type="OrthoDB" id="9774290at2"/>
<dbReference type="AlphaFoldDB" id="A0A0G3EHT8"/>
<comment type="similarity">
    <text evidence="1 4">Belongs to the glycerate kinase type-1 family.</text>
</comment>
<evidence type="ECO:0000256" key="4">
    <source>
        <dbReference type="PIRNR" id="PIRNR006078"/>
    </source>
</evidence>
<dbReference type="RefSeq" id="WP_052881154.1">
    <property type="nucleotide sequence ID" value="NZ_CP010904.1"/>
</dbReference>
<reference evidence="5 6" key="2">
    <citation type="journal article" date="2016" name="ISME J.">
        <title>Characterization of the first cultured representative of Verrucomicrobia subdivision 5 indicates the proposal of a novel phylum.</title>
        <authorList>
            <person name="Spring S."/>
            <person name="Bunk B."/>
            <person name="Sproer C."/>
            <person name="Schumann P."/>
            <person name="Rohde M."/>
            <person name="Tindall B.J."/>
            <person name="Klenk H.P."/>
        </authorList>
    </citation>
    <scope>NUCLEOTIDE SEQUENCE [LARGE SCALE GENOMIC DNA]</scope>
    <source>
        <strain evidence="5 6">L21-Fru-AB</strain>
    </source>
</reference>
<dbReference type="STRING" id="1307763.L21SP4_00474"/>
<accession>A0A0G3EHT8</accession>
<dbReference type="NCBIfam" id="TIGR00045">
    <property type="entry name" value="glycerate kinase"/>
    <property type="match status" value="1"/>
</dbReference>
<dbReference type="PANTHER" id="PTHR21599:SF0">
    <property type="entry name" value="GLYCERATE KINASE"/>
    <property type="match status" value="1"/>
</dbReference>
<evidence type="ECO:0000256" key="2">
    <source>
        <dbReference type="ARBA" id="ARBA00022679"/>
    </source>
</evidence>
<dbReference type="EMBL" id="CP010904">
    <property type="protein sequence ID" value="AKJ63754.1"/>
    <property type="molecule type" value="Genomic_DNA"/>
</dbReference>
<dbReference type="GO" id="GO:0031388">
    <property type="term" value="P:organic acid phosphorylation"/>
    <property type="evidence" value="ECO:0007669"/>
    <property type="project" value="UniProtKB-UniRule"/>
</dbReference>
<dbReference type="InterPro" id="IPR036129">
    <property type="entry name" value="Glycerate_kinase_sf"/>
</dbReference>
<dbReference type="Proteomes" id="UP000035268">
    <property type="component" value="Chromosome"/>
</dbReference>
<evidence type="ECO:0000313" key="6">
    <source>
        <dbReference type="Proteomes" id="UP000035268"/>
    </source>
</evidence>
<evidence type="ECO:0000313" key="5">
    <source>
        <dbReference type="EMBL" id="AKJ63754.1"/>
    </source>
</evidence>
<dbReference type="InterPro" id="IPR004381">
    <property type="entry name" value="Glycerate_kinase"/>
</dbReference>
<dbReference type="Gene3D" id="3.40.50.10350">
    <property type="entry name" value="Glycerate kinase, domain 1"/>
    <property type="match status" value="1"/>
</dbReference>
<keyword evidence="6" id="KW-1185">Reference proteome</keyword>
<dbReference type="EC" id="2.7.1.165" evidence="5"/>
<keyword evidence="2 4" id="KW-0808">Transferase</keyword>
<dbReference type="PIRSF" id="PIRSF006078">
    <property type="entry name" value="GlxK"/>
    <property type="match status" value="1"/>
</dbReference>
<dbReference type="KEGG" id="vbl:L21SP4_00474"/>
<name>A0A0G3EHT8_9BACT</name>
<dbReference type="Pfam" id="PF02595">
    <property type="entry name" value="Gly_kinase"/>
    <property type="match status" value="1"/>
</dbReference>
<evidence type="ECO:0000256" key="1">
    <source>
        <dbReference type="ARBA" id="ARBA00006284"/>
    </source>
</evidence>
<sequence length="373" mass="38286">MNLVVAFDSFKGTMSAAEACAAAADELRARHPGWRVVEVPMADGGEGTAEALCVARGGAWKTCRVTGPRPDQSVEARWVWMAADRTAVIEMAEAAGLTLLQERERDPLVTTTFGVGELMAAAAAGGAERIELAVGGSATVDGGTGAAAALGYRFSGPDGRDLPPGGGSLERLATIVRPSSLTLPPVEVLCDVDNPLCGPEGAAAVYAPQKGASSEGVARLERGLGRLAEAVNTDGVCPRGLERAAGAGAAGGLAYGAAALLGARLVSGVDAVMRVARLEAHLRDADWVLTGEGRLDEQSARGKVVAGVSRKAREQGARVAAVAGAVSLPERHARELALEEIASLEEACGAETARRDPQKALRTAVRNLTFHAE</sequence>
<dbReference type="InterPro" id="IPR018197">
    <property type="entry name" value="Glycerate_kinase_RE-like"/>
</dbReference>
<dbReference type="Gene3D" id="3.90.1510.10">
    <property type="entry name" value="Glycerate kinase, domain 2"/>
    <property type="match status" value="1"/>
</dbReference>
<reference evidence="6" key="1">
    <citation type="submission" date="2015-02" db="EMBL/GenBank/DDBJ databases">
        <title>Description and complete genome sequence of the first cultured representative of the subdivision 5 of the Verrucomicrobia phylum.</title>
        <authorList>
            <person name="Spring S."/>
            <person name="Bunk B."/>
            <person name="Sproer C."/>
            <person name="Klenk H.-P."/>
        </authorList>
    </citation>
    <scope>NUCLEOTIDE SEQUENCE [LARGE SCALE GENOMIC DNA]</scope>
    <source>
        <strain evidence="6">L21-Fru-AB</strain>
    </source>
</reference>
<dbReference type="InterPro" id="IPR018193">
    <property type="entry name" value="Glyc_kinase_flavodox-like_fold"/>
</dbReference>
<gene>
    <name evidence="5" type="primary">garK</name>
    <name evidence="5" type="ORF">L21SP4_00474</name>
</gene>
<protein>
    <submittedName>
        <fullName evidence="5">Glycerate 2-kinase</fullName>
        <ecNumber evidence="5">2.7.1.165</ecNumber>
    </submittedName>
</protein>
<organism evidence="5 6">
    <name type="scientific">Kiritimatiella glycovorans</name>
    <dbReference type="NCBI Taxonomy" id="1307763"/>
    <lineage>
        <taxon>Bacteria</taxon>
        <taxon>Pseudomonadati</taxon>
        <taxon>Kiritimatiellota</taxon>
        <taxon>Kiritimatiellia</taxon>
        <taxon>Kiritimatiellales</taxon>
        <taxon>Kiritimatiellaceae</taxon>
        <taxon>Kiritimatiella</taxon>
    </lineage>
</organism>
<dbReference type="PANTHER" id="PTHR21599">
    <property type="entry name" value="GLYCERATE KINASE"/>
    <property type="match status" value="1"/>
</dbReference>
<dbReference type="PATRIC" id="fig|1609981.3.peg.500"/>
<evidence type="ECO:0000256" key="3">
    <source>
        <dbReference type="ARBA" id="ARBA00022777"/>
    </source>
</evidence>
<dbReference type="GO" id="GO:0008887">
    <property type="term" value="F:glycerate kinase activity"/>
    <property type="evidence" value="ECO:0007669"/>
    <property type="project" value="UniProtKB-UniRule"/>
</dbReference>
<dbReference type="GO" id="GO:0043798">
    <property type="term" value="F:glycerate 2-kinase activity"/>
    <property type="evidence" value="ECO:0007669"/>
    <property type="project" value="UniProtKB-EC"/>
</dbReference>
<dbReference type="SUPFAM" id="SSF110738">
    <property type="entry name" value="Glycerate kinase I"/>
    <property type="match status" value="1"/>
</dbReference>
<keyword evidence="3 4" id="KW-0418">Kinase</keyword>
<proteinExistence type="inferred from homology"/>